<keyword evidence="3" id="KW-1185">Reference proteome</keyword>
<organism evidence="2 3">
    <name type="scientific">Massilimicrobiota timonensis</name>
    <dbReference type="NCBI Taxonomy" id="1776392"/>
    <lineage>
        <taxon>Bacteria</taxon>
        <taxon>Bacillati</taxon>
        <taxon>Bacillota</taxon>
        <taxon>Erysipelotrichia</taxon>
        <taxon>Erysipelotrichales</taxon>
        <taxon>Erysipelotrichaceae</taxon>
        <taxon>Massilimicrobiota</taxon>
    </lineage>
</organism>
<protein>
    <submittedName>
        <fullName evidence="2">Uncharacterized protein</fullName>
    </submittedName>
</protein>
<dbReference type="Proteomes" id="UP001529275">
    <property type="component" value="Unassembled WGS sequence"/>
</dbReference>
<proteinExistence type="predicted"/>
<reference evidence="3" key="1">
    <citation type="submission" date="2023-06" db="EMBL/GenBank/DDBJ databases">
        <title>Identification and characterization of horizontal gene transfer across gut microbiota members of farm animals based on homology search.</title>
        <authorList>
            <person name="Zeman M."/>
            <person name="Kubasova T."/>
            <person name="Jahodarova E."/>
            <person name="Nykrynova M."/>
            <person name="Rychlik I."/>
        </authorList>
    </citation>
    <scope>NUCLEOTIDE SEQUENCE [LARGE SCALE GENOMIC DNA]</scope>
    <source>
        <strain evidence="3">ET341</strain>
    </source>
</reference>
<keyword evidence="1" id="KW-0812">Transmembrane</keyword>
<name>A0ABT7UJI8_9FIRM</name>
<sequence>MGKLKKKIVLPILGIFVIVCIIGIILWNRQDFHLIKDTLTLEYGETLPNQFDDFIETNGDIEYSSQDIDDFEEVLDVGDYTIDFQLGNKKETLYISVEDTTSPQLQL</sequence>
<evidence type="ECO:0000313" key="3">
    <source>
        <dbReference type="Proteomes" id="UP001529275"/>
    </source>
</evidence>
<gene>
    <name evidence="2" type="ORF">QUV98_08235</name>
</gene>
<evidence type="ECO:0000256" key="1">
    <source>
        <dbReference type="SAM" id="Phobius"/>
    </source>
</evidence>
<feature type="transmembrane region" description="Helical" evidence="1">
    <location>
        <begin position="7"/>
        <end position="27"/>
    </location>
</feature>
<keyword evidence="1" id="KW-1133">Transmembrane helix</keyword>
<comment type="caution">
    <text evidence="2">The sequence shown here is derived from an EMBL/GenBank/DDBJ whole genome shotgun (WGS) entry which is preliminary data.</text>
</comment>
<dbReference type="EMBL" id="JAUDCK010000029">
    <property type="protein sequence ID" value="MDM8196300.1"/>
    <property type="molecule type" value="Genomic_DNA"/>
</dbReference>
<evidence type="ECO:0000313" key="2">
    <source>
        <dbReference type="EMBL" id="MDM8196300.1"/>
    </source>
</evidence>
<reference evidence="2 3" key="2">
    <citation type="submission" date="2023-06" db="EMBL/GenBank/DDBJ databases">
        <authorList>
            <person name="Zeman M."/>
            <person name="Kubasova T."/>
            <person name="Jahodarova E."/>
            <person name="Nykrynova M."/>
            <person name="Rychlik I."/>
        </authorList>
    </citation>
    <scope>NUCLEOTIDE SEQUENCE [LARGE SCALE GENOMIC DNA]</scope>
    <source>
        <strain evidence="2 3">ET341</strain>
    </source>
</reference>
<keyword evidence="1" id="KW-0472">Membrane</keyword>
<accession>A0ABT7UJI8</accession>
<dbReference type="RefSeq" id="WP_289527929.1">
    <property type="nucleotide sequence ID" value="NZ_JAUDCK010000029.1"/>
</dbReference>